<keyword evidence="3" id="KW-1185">Reference proteome</keyword>
<comment type="caution">
    <text evidence="2">The sequence shown here is derived from an EMBL/GenBank/DDBJ whole genome shotgun (WGS) entry which is preliminary data.</text>
</comment>
<dbReference type="EMBL" id="RQTK01000201">
    <property type="protein sequence ID" value="RUS84554.1"/>
    <property type="molecule type" value="Genomic_DNA"/>
</dbReference>
<proteinExistence type="predicted"/>
<keyword evidence="1" id="KW-1133">Transmembrane helix</keyword>
<feature type="transmembrane region" description="Helical" evidence="1">
    <location>
        <begin position="27"/>
        <end position="47"/>
    </location>
</feature>
<sequence>MCALSPQIHVGDRLLQSPFRSSKYRPILLGVPFFLLLLLMAAALLAYGESDYEQNSGTNWSQYKGPSNRALGSSKVRMLRLVKYKKWQDMWTNNPEGRFFHAIAPQTISGKTMKSTRVTSKPRLVKPFCSLIKRTPRATL</sequence>
<organism evidence="2 3">
    <name type="scientific">Elysia chlorotica</name>
    <name type="common">Eastern emerald elysia</name>
    <name type="synonym">Sea slug</name>
    <dbReference type="NCBI Taxonomy" id="188477"/>
    <lineage>
        <taxon>Eukaryota</taxon>
        <taxon>Metazoa</taxon>
        <taxon>Spiralia</taxon>
        <taxon>Lophotrochozoa</taxon>
        <taxon>Mollusca</taxon>
        <taxon>Gastropoda</taxon>
        <taxon>Heterobranchia</taxon>
        <taxon>Euthyneura</taxon>
        <taxon>Panpulmonata</taxon>
        <taxon>Sacoglossa</taxon>
        <taxon>Placobranchoidea</taxon>
        <taxon>Plakobranchidae</taxon>
        <taxon>Elysia</taxon>
    </lineage>
</organism>
<reference evidence="2 3" key="1">
    <citation type="submission" date="2019-01" db="EMBL/GenBank/DDBJ databases">
        <title>A draft genome assembly of the solar-powered sea slug Elysia chlorotica.</title>
        <authorList>
            <person name="Cai H."/>
            <person name="Li Q."/>
            <person name="Fang X."/>
            <person name="Li J."/>
            <person name="Curtis N.E."/>
            <person name="Altenburger A."/>
            <person name="Shibata T."/>
            <person name="Feng M."/>
            <person name="Maeda T."/>
            <person name="Schwartz J.A."/>
            <person name="Shigenobu S."/>
            <person name="Lundholm N."/>
            <person name="Nishiyama T."/>
            <person name="Yang H."/>
            <person name="Hasebe M."/>
            <person name="Li S."/>
            <person name="Pierce S.K."/>
            <person name="Wang J."/>
        </authorList>
    </citation>
    <scope>NUCLEOTIDE SEQUENCE [LARGE SCALE GENOMIC DNA]</scope>
    <source>
        <strain evidence="2">EC2010</strain>
        <tissue evidence="2">Whole organism of an adult</tissue>
    </source>
</reference>
<dbReference type="Proteomes" id="UP000271974">
    <property type="component" value="Unassembled WGS sequence"/>
</dbReference>
<evidence type="ECO:0000256" key="1">
    <source>
        <dbReference type="SAM" id="Phobius"/>
    </source>
</evidence>
<name>A0A3S0ZWA0_ELYCH</name>
<protein>
    <submittedName>
        <fullName evidence="2">Uncharacterized protein</fullName>
    </submittedName>
</protein>
<keyword evidence="1" id="KW-0812">Transmembrane</keyword>
<evidence type="ECO:0000313" key="3">
    <source>
        <dbReference type="Proteomes" id="UP000271974"/>
    </source>
</evidence>
<gene>
    <name evidence="2" type="ORF">EGW08_007649</name>
</gene>
<keyword evidence="1" id="KW-0472">Membrane</keyword>
<accession>A0A3S0ZWA0</accession>
<dbReference type="AlphaFoldDB" id="A0A3S0ZWA0"/>
<feature type="non-terminal residue" evidence="2">
    <location>
        <position position="140"/>
    </location>
</feature>
<evidence type="ECO:0000313" key="2">
    <source>
        <dbReference type="EMBL" id="RUS84554.1"/>
    </source>
</evidence>